<dbReference type="Proteomes" id="UP001295420">
    <property type="component" value="Unassembled WGS sequence"/>
</dbReference>
<protein>
    <submittedName>
        <fullName evidence="1">Uncharacterized protein</fullName>
    </submittedName>
</protein>
<proteinExistence type="predicted"/>
<accession>A0AAU9PZ36</accession>
<dbReference type="EMBL" id="CAKMTQ010000001">
    <property type="protein sequence ID" value="CAH1520989.1"/>
    <property type="molecule type" value="Genomic_DNA"/>
</dbReference>
<evidence type="ECO:0000313" key="1">
    <source>
        <dbReference type="EMBL" id="CAH1520989.1"/>
    </source>
</evidence>
<evidence type="ECO:0000313" key="2">
    <source>
        <dbReference type="Proteomes" id="UP001295420"/>
    </source>
</evidence>
<gene>
    <name evidence="1" type="ORF">THF1D04_10569</name>
</gene>
<name>A0AAU9PZ36_9VIBR</name>
<organism evidence="1 2">
    <name type="scientific">Vibrio owensii</name>
    <dbReference type="NCBI Taxonomy" id="696485"/>
    <lineage>
        <taxon>Bacteria</taxon>
        <taxon>Pseudomonadati</taxon>
        <taxon>Pseudomonadota</taxon>
        <taxon>Gammaproteobacteria</taxon>
        <taxon>Vibrionales</taxon>
        <taxon>Vibrionaceae</taxon>
        <taxon>Vibrio</taxon>
    </lineage>
</organism>
<sequence>MKTEVLIQQVMKHELLANEIHDSDSILNRLYAIFFNLLIYQLDENNSAVVKV</sequence>
<reference evidence="1" key="1">
    <citation type="submission" date="2022-01" db="EMBL/GenBank/DDBJ databases">
        <authorList>
            <person name="Lagorce A."/>
        </authorList>
    </citation>
    <scope>NUCLEOTIDE SEQUENCE</scope>
    <source>
        <strain evidence="1">Th15_F1_D04</strain>
    </source>
</reference>
<dbReference type="AlphaFoldDB" id="A0AAU9PZ36"/>
<comment type="caution">
    <text evidence="1">The sequence shown here is derived from an EMBL/GenBank/DDBJ whole genome shotgun (WGS) entry which is preliminary data.</text>
</comment>